<dbReference type="Proteomes" id="UP001209878">
    <property type="component" value="Unassembled WGS sequence"/>
</dbReference>
<dbReference type="GO" id="GO:0006874">
    <property type="term" value="P:intracellular calcium ion homeostasis"/>
    <property type="evidence" value="ECO:0007669"/>
    <property type="project" value="TreeGrafter"/>
</dbReference>
<keyword evidence="6" id="KW-1185">Reference proteome</keyword>
<sequence length="384" mass="42549">MCWNSTYSTGINNVSMSVRVDQFKTLVLNEDKMVEQTTLACKDILRKAKGSKPDNSICTGVAKQEVNKLYKSVLQTSGSTPPISSSHLPTYGTMVRAYPGKMTGSDLRNQIDGSHKIPSDQVSTDVLKVSVMLNKLTGHHINVVQSQGAVIESDKKKYIYDLTTLKSYLTKKYIAPVTVPSLAGISGKSGILMVETSDGSGSAVGLWDGSKMYEMSSLQSNVVKKVYLWMSLSGDCDVLAERGDCKFYKCEESAFSCGNDGYALGYGYRYCHRFEIYYEDFDSEGKGWVDAVRQCLMKKIAPSYKRGSNCDTIKRTAFDTHVRCYLDSGAGICSILLKPTNLAAIYKVYEPKDFVGEDALAAWTQVGRYYARLHVICRDTMFIS</sequence>
<dbReference type="InterPro" id="IPR025562">
    <property type="entry name" value="Tae4"/>
</dbReference>
<dbReference type="InterPro" id="IPR004978">
    <property type="entry name" value="Stanniocalcin"/>
</dbReference>
<dbReference type="EMBL" id="JAODUO010000860">
    <property type="protein sequence ID" value="KAK2173645.1"/>
    <property type="molecule type" value="Genomic_DNA"/>
</dbReference>
<evidence type="ECO:0000256" key="4">
    <source>
        <dbReference type="ARBA" id="ARBA00023157"/>
    </source>
</evidence>
<protein>
    <submittedName>
        <fullName evidence="5">Uncharacterized protein</fullName>
    </submittedName>
</protein>
<dbReference type="GO" id="GO:0005615">
    <property type="term" value="C:extracellular space"/>
    <property type="evidence" value="ECO:0007669"/>
    <property type="project" value="TreeGrafter"/>
</dbReference>
<dbReference type="Gene3D" id="3.90.1720.70">
    <property type="match status" value="1"/>
</dbReference>
<dbReference type="GO" id="GO:0005179">
    <property type="term" value="F:hormone activity"/>
    <property type="evidence" value="ECO:0007669"/>
    <property type="project" value="UniProtKB-KW"/>
</dbReference>
<evidence type="ECO:0000256" key="3">
    <source>
        <dbReference type="ARBA" id="ARBA00022702"/>
    </source>
</evidence>
<keyword evidence="4" id="KW-1015">Disulfide bond</keyword>
<name>A0AAD9KLX2_RIDPI</name>
<proteinExistence type="inferred from homology"/>
<organism evidence="5 6">
    <name type="scientific">Ridgeia piscesae</name>
    <name type="common">Tubeworm</name>
    <dbReference type="NCBI Taxonomy" id="27915"/>
    <lineage>
        <taxon>Eukaryota</taxon>
        <taxon>Metazoa</taxon>
        <taxon>Spiralia</taxon>
        <taxon>Lophotrochozoa</taxon>
        <taxon>Annelida</taxon>
        <taxon>Polychaeta</taxon>
        <taxon>Sedentaria</taxon>
        <taxon>Canalipalpata</taxon>
        <taxon>Sabellida</taxon>
        <taxon>Siboglinidae</taxon>
        <taxon>Ridgeia</taxon>
    </lineage>
</organism>
<evidence type="ECO:0000313" key="6">
    <source>
        <dbReference type="Proteomes" id="UP001209878"/>
    </source>
</evidence>
<dbReference type="AlphaFoldDB" id="A0AAD9KLX2"/>
<dbReference type="Pfam" id="PF14113">
    <property type="entry name" value="Tae4"/>
    <property type="match status" value="1"/>
</dbReference>
<comment type="subunit">
    <text evidence="2">Homodimer; disulfide-linked.</text>
</comment>
<dbReference type="PANTHER" id="PTHR11245">
    <property type="entry name" value="STANNIOCALCIN"/>
    <property type="match status" value="1"/>
</dbReference>
<comment type="caution">
    <text evidence="5">The sequence shown here is derived from an EMBL/GenBank/DDBJ whole genome shotgun (WGS) entry which is preliminary data.</text>
</comment>
<reference evidence="5" key="1">
    <citation type="journal article" date="2023" name="Mol. Biol. Evol.">
        <title>Third-Generation Sequencing Reveals the Adaptive Role of the Epigenome in Three Deep-Sea Polychaetes.</title>
        <authorList>
            <person name="Perez M."/>
            <person name="Aroh O."/>
            <person name="Sun Y."/>
            <person name="Lan Y."/>
            <person name="Juniper S.K."/>
            <person name="Young C.R."/>
            <person name="Angers B."/>
            <person name="Qian P.Y."/>
        </authorList>
    </citation>
    <scope>NUCLEOTIDE SEQUENCE</scope>
    <source>
        <strain evidence="5">R07B-5</strain>
    </source>
</reference>
<evidence type="ECO:0000256" key="1">
    <source>
        <dbReference type="ARBA" id="ARBA00008693"/>
    </source>
</evidence>
<evidence type="ECO:0000313" key="5">
    <source>
        <dbReference type="EMBL" id="KAK2173645.1"/>
    </source>
</evidence>
<evidence type="ECO:0000256" key="2">
    <source>
        <dbReference type="ARBA" id="ARBA00011748"/>
    </source>
</evidence>
<dbReference type="PANTHER" id="PTHR11245:SF6">
    <property type="entry name" value="DUF19 DOMAIN-CONTAINING PROTEIN"/>
    <property type="match status" value="1"/>
</dbReference>
<keyword evidence="3" id="KW-0372">Hormone</keyword>
<comment type="similarity">
    <text evidence="1">Belongs to the stanniocalcin family.</text>
</comment>
<gene>
    <name evidence="5" type="ORF">NP493_860g02130</name>
</gene>
<accession>A0AAD9KLX2</accession>